<evidence type="ECO:0000313" key="2">
    <source>
        <dbReference type="Proteomes" id="UP000017246"/>
    </source>
</evidence>
<keyword evidence="2" id="KW-1185">Reference proteome</keyword>
<dbReference type="EMBL" id="LN902849">
    <property type="protein sequence ID" value="CUT99850.1"/>
    <property type="molecule type" value="Genomic_DNA"/>
</dbReference>
<reference evidence="1" key="2">
    <citation type="submission" date="2015-11" db="EMBL/GenBank/DDBJ databases">
        <authorList>
            <person name="Zhang Y."/>
            <person name="Guo Z."/>
        </authorList>
    </citation>
    <scope>NUCLEOTIDE SEQUENCE</scope>
</reference>
<protein>
    <submittedName>
        <fullName evidence="1">Eukaryotic translation initiation factor 4e1a-binding protein</fullName>
    </submittedName>
</protein>
<dbReference type="AlphaFoldDB" id="A0A0S4MMV9"/>
<keyword evidence="1" id="KW-0648">Protein biosynthesis</keyword>
<reference evidence="1" key="1">
    <citation type="journal article" date="2013" name="Nature">
        <title>The genomes of four tapeworm species reveal adaptations to parasitism.</title>
        <authorList>
            <person name="Tsai I.J."/>
            <person name="Zarowiecki M."/>
            <person name="Holroyd N."/>
            <person name="Garciarrubio A."/>
            <person name="Sanchez-Flores A."/>
            <person name="Brooks K.L."/>
            <person name="Tracey A."/>
            <person name="Bobes R.J."/>
            <person name="Fragoso G."/>
            <person name="Sciutto E."/>
            <person name="Aslett M."/>
            <person name="Beasley H."/>
            <person name="Bennett H.M."/>
            <person name="Cai J."/>
            <person name="Camicia F."/>
            <person name="Clark R."/>
            <person name="Cucher M."/>
            <person name="De Silva N."/>
            <person name="Day T.A."/>
            <person name="Deplazes P."/>
            <person name="Estrada K."/>
            <person name="Fernandez C."/>
            <person name="Holland P.W."/>
            <person name="Hou J."/>
            <person name="Hu S."/>
            <person name="Huckvale T."/>
            <person name="Hung S.S."/>
            <person name="Kamenetzky L."/>
            <person name="Keane J.A."/>
            <person name="Kiss F."/>
            <person name="Koziol U."/>
            <person name="Lambert O."/>
            <person name="Liu K."/>
            <person name="Luo X."/>
            <person name="Luo Y."/>
            <person name="Macchiaroli N."/>
            <person name="Nichol S."/>
            <person name="Paps J."/>
            <person name="Parkinson J."/>
            <person name="Pouchkina-Stantcheva N."/>
            <person name="Riddiford N."/>
            <person name="Rosenzvit M."/>
            <person name="Salinas G."/>
            <person name="Wasmuth J.D."/>
            <person name="Zamanian M."/>
            <person name="Zheng Y."/>
            <person name="Cai X."/>
            <person name="Soberon X."/>
            <person name="Olson P.D."/>
            <person name="Laclette J.P."/>
            <person name="Brehm K."/>
            <person name="Berriman M."/>
            <person name="Garciarrubio A."/>
            <person name="Bobes R.J."/>
            <person name="Fragoso G."/>
            <person name="Sanchez-Flores A."/>
            <person name="Estrada K."/>
            <person name="Cevallos M.A."/>
            <person name="Morett E."/>
            <person name="Gonzalez V."/>
            <person name="Portillo T."/>
            <person name="Ochoa-Leyva A."/>
            <person name="Jose M.V."/>
            <person name="Sciutto E."/>
            <person name="Landa A."/>
            <person name="Jimenez L."/>
            <person name="Valdes V."/>
            <person name="Carrero J.C."/>
            <person name="Larralde C."/>
            <person name="Morales-Montor J."/>
            <person name="Limon-Lason J."/>
            <person name="Soberon X."/>
            <person name="Laclette J.P."/>
        </authorList>
    </citation>
    <scope>NUCLEOTIDE SEQUENCE [LARGE SCALE GENOMIC DNA]</scope>
</reference>
<accession>A0A0S4MMV9</accession>
<name>A0A0S4MMV9_ECHMU</name>
<organism evidence="1 2">
    <name type="scientific">Echinococcus multilocularis</name>
    <name type="common">Fox tapeworm</name>
    <dbReference type="NCBI Taxonomy" id="6211"/>
    <lineage>
        <taxon>Eukaryota</taxon>
        <taxon>Metazoa</taxon>
        <taxon>Spiralia</taxon>
        <taxon>Lophotrochozoa</taxon>
        <taxon>Platyhelminthes</taxon>
        <taxon>Cestoda</taxon>
        <taxon>Eucestoda</taxon>
        <taxon>Cyclophyllidea</taxon>
        <taxon>Taeniidae</taxon>
        <taxon>Echinococcus</taxon>
    </lineage>
</organism>
<dbReference type="Proteomes" id="UP000017246">
    <property type="component" value="Unassembled WGS sequence"/>
</dbReference>
<keyword evidence="1" id="KW-0396">Initiation factor</keyword>
<proteinExistence type="predicted"/>
<sequence length="80" mass="9086">MRSHLKKECAEIVLQREVKKISRNSSFEIAMQTPQATHLRTFPGGSRLVLVQVFGTFLQNTKLEYTSEADLIFNSSVESL</sequence>
<evidence type="ECO:0000313" key="1">
    <source>
        <dbReference type="EMBL" id="CUT99850.1"/>
    </source>
</evidence>
<dbReference type="GO" id="GO:0003743">
    <property type="term" value="F:translation initiation factor activity"/>
    <property type="evidence" value="ECO:0007669"/>
    <property type="project" value="UniProtKB-KW"/>
</dbReference>